<keyword evidence="2" id="KW-1185">Reference proteome</keyword>
<reference evidence="1 2" key="1">
    <citation type="submission" date="2020-08" db="EMBL/GenBank/DDBJ databases">
        <title>Genomic Encyclopedia of Type Strains, Phase IV (KMG-IV): sequencing the most valuable type-strain genomes for metagenomic binning, comparative biology and taxonomic classification.</title>
        <authorList>
            <person name="Goeker M."/>
        </authorList>
    </citation>
    <scope>NUCLEOTIDE SEQUENCE [LARGE SCALE GENOMIC DNA]</scope>
    <source>
        <strain evidence="1 2">DSM 103733</strain>
    </source>
</reference>
<evidence type="ECO:0000313" key="2">
    <source>
        <dbReference type="Proteomes" id="UP000538666"/>
    </source>
</evidence>
<dbReference type="RefSeq" id="WP_050059708.1">
    <property type="nucleotide sequence ID" value="NZ_JACHEK010000005.1"/>
</dbReference>
<dbReference type="Proteomes" id="UP000538666">
    <property type="component" value="Unassembled WGS sequence"/>
</dbReference>
<proteinExistence type="predicted"/>
<dbReference type="OrthoDB" id="7640518at2"/>
<comment type="caution">
    <text evidence="1">The sequence shown here is derived from an EMBL/GenBank/DDBJ whole genome shotgun (WGS) entry which is preliminary data.</text>
</comment>
<organism evidence="1 2">
    <name type="scientific">Silvibacterium bohemicum</name>
    <dbReference type="NCBI Taxonomy" id="1577686"/>
    <lineage>
        <taxon>Bacteria</taxon>
        <taxon>Pseudomonadati</taxon>
        <taxon>Acidobacteriota</taxon>
        <taxon>Terriglobia</taxon>
        <taxon>Terriglobales</taxon>
        <taxon>Acidobacteriaceae</taxon>
        <taxon>Silvibacterium</taxon>
    </lineage>
</organism>
<sequence>MSISSITVGSSTVNLVSMPTKPGFRDITFEVNDTVATVRSPFTGTTQTQSWPGADWWSATATLPPLTRTQAA</sequence>
<gene>
    <name evidence="1" type="ORF">HNQ77_002667</name>
</gene>
<dbReference type="AlphaFoldDB" id="A0A841K0H2"/>
<name>A0A841K0H2_9BACT</name>
<protein>
    <submittedName>
        <fullName evidence="1">Uncharacterized protein</fullName>
    </submittedName>
</protein>
<dbReference type="EMBL" id="JACHEK010000005">
    <property type="protein sequence ID" value="MBB6144711.1"/>
    <property type="molecule type" value="Genomic_DNA"/>
</dbReference>
<accession>A0A841K0H2</accession>
<evidence type="ECO:0000313" key="1">
    <source>
        <dbReference type="EMBL" id="MBB6144711.1"/>
    </source>
</evidence>